<dbReference type="FunFam" id="1.10.10.650:FF:000001">
    <property type="entry name" value="S1 RNA-binding domain 1"/>
    <property type="match status" value="1"/>
</dbReference>
<dbReference type="STRING" id="1792290.MSP8886_00762"/>
<dbReference type="InterPro" id="IPR012340">
    <property type="entry name" value="NA-bd_OB-fold"/>
</dbReference>
<dbReference type="Pfam" id="PF16921">
    <property type="entry name" value="Tex_YqgF"/>
    <property type="match status" value="1"/>
</dbReference>
<dbReference type="InterPro" id="IPR050437">
    <property type="entry name" value="Ribos_protein_bS1-like"/>
</dbReference>
<keyword evidence="3" id="KW-1185">Reference proteome</keyword>
<dbReference type="FunFam" id="1.10.150.310:FF:000001">
    <property type="entry name" value="RNA-binding transcriptional accessory protein"/>
    <property type="match status" value="1"/>
</dbReference>
<dbReference type="InterPro" id="IPR023323">
    <property type="entry name" value="Tex-like_dom_sf"/>
</dbReference>
<dbReference type="InterPro" id="IPR032639">
    <property type="entry name" value="Tex_YqgF"/>
</dbReference>
<dbReference type="InterPro" id="IPR012337">
    <property type="entry name" value="RNaseH-like_sf"/>
</dbReference>
<dbReference type="EMBL" id="FLOB01000001">
    <property type="protein sequence ID" value="SBS26970.1"/>
    <property type="molecule type" value="Genomic_DNA"/>
</dbReference>
<dbReference type="InterPro" id="IPR003029">
    <property type="entry name" value="S1_domain"/>
</dbReference>
<dbReference type="Pfam" id="PF00575">
    <property type="entry name" value="S1"/>
    <property type="match status" value="1"/>
</dbReference>
<dbReference type="SMART" id="SM00316">
    <property type="entry name" value="S1"/>
    <property type="match status" value="1"/>
</dbReference>
<dbReference type="OrthoDB" id="9804714at2"/>
<dbReference type="Gene3D" id="1.10.10.650">
    <property type="entry name" value="RuvA domain 2-like"/>
    <property type="match status" value="1"/>
</dbReference>
<dbReference type="InterPro" id="IPR041692">
    <property type="entry name" value="HHH_9"/>
</dbReference>
<keyword evidence="2" id="KW-0689">Ribosomal protein</keyword>
<dbReference type="GO" id="GO:0006412">
    <property type="term" value="P:translation"/>
    <property type="evidence" value="ECO:0007669"/>
    <property type="project" value="TreeGrafter"/>
</dbReference>
<organism evidence="2 3">
    <name type="scientific">Marinomonas spartinae</name>
    <dbReference type="NCBI Taxonomy" id="1792290"/>
    <lineage>
        <taxon>Bacteria</taxon>
        <taxon>Pseudomonadati</taxon>
        <taxon>Pseudomonadota</taxon>
        <taxon>Gammaproteobacteria</taxon>
        <taxon>Oceanospirillales</taxon>
        <taxon>Oceanospirillaceae</taxon>
        <taxon>Marinomonas</taxon>
    </lineage>
</organism>
<reference evidence="2 3" key="1">
    <citation type="submission" date="2016-06" db="EMBL/GenBank/DDBJ databases">
        <authorList>
            <person name="Kjaerup R.B."/>
            <person name="Dalgaard T.S."/>
            <person name="Juul-Madsen H.R."/>
        </authorList>
    </citation>
    <scope>NUCLEOTIDE SEQUENCE [LARGE SCALE GENOMIC DNA]</scope>
    <source>
        <strain evidence="2 3">CECT 8886</strain>
    </source>
</reference>
<dbReference type="AlphaFoldDB" id="A0A1A8T760"/>
<dbReference type="InterPro" id="IPR010994">
    <property type="entry name" value="RuvA_2-like"/>
</dbReference>
<name>A0A1A8T760_9GAMM</name>
<dbReference type="InterPro" id="IPR055179">
    <property type="entry name" value="Tex-like_central_region"/>
</dbReference>
<dbReference type="SUPFAM" id="SSF47781">
    <property type="entry name" value="RuvA domain 2-like"/>
    <property type="match status" value="2"/>
</dbReference>
<dbReference type="Pfam" id="PF12836">
    <property type="entry name" value="HHH_3"/>
    <property type="match status" value="1"/>
</dbReference>
<dbReference type="GO" id="GO:0005840">
    <property type="term" value="C:ribosome"/>
    <property type="evidence" value="ECO:0007669"/>
    <property type="project" value="UniProtKB-KW"/>
</dbReference>
<dbReference type="Gene3D" id="1.10.150.310">
    <property type="entry name" value="Tex RuvX-like domain-like"/>
    <property type="match status" value="1"/>
</dbReference>
<dbReference type="Pfam" id="PF09371">
    <property type="entry name" value="Tex_N"/>
    <property type="match status" value="1"/>
</dbReference>
<dbReference type="SUPFAM" id="SSF158832">
    <property type="entry name" value="Tex N-terminal region-like"/>
    <property type="match status" value="1"/>
</dbReference>
<dbReference type="GO" id="GO:0003729">
    <property type="term" value="F:mRNA binding"/>
    <property type="evidence" value="ECO:0007669"/>
    <property type="project" value="UniProtKB-ARBA"/>
</dbReference>
<dbReference type="PANTHER" id="PTHR10724">
    <property type="entry name" value="30S RIBOSOMAL PROTEIN S1"/>
    <property type="match status" value="1"/>
</dbReference>
<dbReference type="Gene3D" id="2.40.50.140">
    <property type="entry name" value="Nucleic acid-binding proteins"/>
    <property type="match status" value="1"/>
</dbReference>
<dbReference type="GO" id="GO:0003735">
    <property type="term" value="F:structural constituent of ribosome"/>
    <property type="evidence" value="ECO:0007669"/>
    <property type="project" value="TreeGrafter"/>
</dbReference>
<dbReference type="Pfam" id="PF17674">
    <property type="entry name" value="HHH_9"/>
    <property type="match status" value="1"/>
</dbReference>
<dbReference type="GO" id="GO:0005737">
    <property type="term" value="C:cytoplasm"/>
    <property type="evidence" value="ECO:0007669"/>
    <property type="project" value="UniProtKB-ARBA"/>
</dbReference>
<evidence type="ECO:0000313" key="2">
    <source>
        <dbReference type="EMBL" id="SBS26970.1"/>
    </source>
</evidence>
<accession>A0A1A8T760</accession>
<dbReference type="SMART" id="SM00732">
    <property type="entry name" value="YqgFc"/>
    <property type="match status" value="1"/>
</dbReference>
<dbReference type="Proteomes" id="UP000092544">
    <property type="component" value="Unassembled WGS sequence"/>
</dbReference>
<dbReference type="GO" id="GO:0006139">
    <property type="term" value="P:nucleobase-containing compound metabolic process"/>
    <property type="evidence" value="ECO:0007669"/>
    <property type="project" value="InterPro"/>
</dbReference>
<dbReference type="Gene3D" id="1.10.3500.10">
    <property type="entry name" value="Tex N-terminal region-like"/>
    <property type="match status" value="1"/>
</dbReference>
<evidence type="ECO:0000313" key="3">
    <source>
        <dbReference type="Proteomes" id="UP000092544"/>
    </source>
</evidence>
<dbReference type="FunFam" id="3.30.420.140:FF:000001">
    <property type="entry name" value="RNA-binding transcriptional accessory protein"/>
    <property type="match status" value="1"/>
</dbReference>
<dbReference type="InterPro" id="IPR044146">
    <property type="entry name" value="S1_Tex"/>
</dbReference>
<sequence length="724" mass="80385">MRQIANTLSNEFSLTNKMSESIICLFEEGVSVPFIARYRKDMTGGMSDVNLRRFHDRWLYLVELYKRQHSILESLKSITPYPLEVADKIKRAETKTELEDLYAPFKKTRKTNADLARGLGLGSLAERLWAQSGDDERALVAIWLKSNHDVSMPLEDALKGAQEIIMEALSMNSDLLKKGRAVLLEKGELVSKVIRGKQEIGDKYKDYFDYQEPIKKVPPHRLLALFRGKKESMLKLGVRYSEVGLEKEAPSWLNIPTLNNLFSATVLSSSPLTKRQYDYLSLVWQSRLFLKLESDVLSELKERAEEGAIKVFSDNLKDLLMSAPAGGCRVLGVDPGFRNGVKLAVIDELAQVKASTVIYPFSPDKQAQAARNTLRSLLKTHQINWLAIGNGTASRETEAFCTDLIRSKKLDCKTVVVSEAGASVYSASEVAIAEFPDLDVTIRGAISIARRFQDPLAELVKIEPQAIGVGQYQHDVKPSQLVKSLSAVVEDCVNKVGVDVNLASASLLSYVSGLSARLAQNIVDYRAQKGRIESRHELLSIKGIGEKCFEQCAGFIRVLNGKEPLDASAVHPESYCVVRQMATRLGVKACELMRNSALLNQLKSEPDFATQVGSYTFTDILDELSKPGRDPRPEFRYAAFDHSVQSMNDLHEGMTLEGVVTNVAAFGAFVDIGVHQDGLVHISQLANRFVKDPREVVRVGDVIKVVVLGVDVPRKRISLKAQGI</sequence>
<dbReference type="RefSeq" id="WP_067012789.1">
    <property type="nucleotide sequence ID" value="NZ_FLOB01000001.1"/>
</dbReference>
<dbReference type="Gene3D" id="3.30.420.140">
    <property type="entry name" value="YqgF/RNase H-like domain"/>
    <property type="match status" value="1"/>
</dbReference>
<protein>
    <submittedName>
        <fullName evidence="2">30S ribosomal protein S1</fullName>
    </submittedName>
</protein>
<keyword evidence="2" id="KW-0687">Ribonucleoprotein</keyword>
<dbReference type="InterPro" id="IPR023319">
    <property type="entry name" value="Tex-like_HTH_dom_sf"/>
</dbReference>
<dbReference type="PANTHER" id="PTHR10724:SF10">
    <property type="entry name" value="S1 RNA-BINDING DOMAIN-CONTAINING PROTEIN 1"/>
    <property type="match status" value="1"/>
</dbReference>
<dbReference type="SUPFAM" id="SSF53098">
    <property type="entry name" value="Ribonuclease H-like"/>
    <property type="match status" value="1"/>
</dbReference>
<dbReference type="PROSITE" id="PS50126">
    <property type="entry name" value="S1"/>
    <property type="match status" value="1"/>
</dbReference>
<dbReference type="CDD" id="cd05685">
    <property type="entry name" value="S1_Tex"/>
    <property type="match status" value="1"/>
</dbReference>
<gene>
    <name evidence="2" type="primary">rpsA_1</name>
    <name evidence="2" type="ORF">MSP8886_00762</name>
</gene>
<dbReference type="SUPFAM" id="SSF50249">
    <property type="entry name" value="Nucleic acid-binding proteins"/>
    <property type="match status" value="1"/>
</dbReference>
<dbReference type="FunFam" id="2.40.50.140:FF:000051">
    <property type="entry name" value="RNA-binding transcriptional accessory protein"/>
    <property type="match status" value="1"/>
</dbReference>
<feature type="domain" description="S1 motif" evidence="1">
    <location>
        <begin position="653"/>
        <end position="722"/>
    </location>
</feature>
<proteinExistence type="predicted"/>
<dbReference type="InterPro" id="IPR006641">
    <property type="entry name" value="YqgF/RNaseH-like_dom"/>
</dbReference>
<evidence type="ECO:0000259" key="1">
    <source>
        <dbReference type="PROSITE" id="PS50126"/>
    </source>
</evidence>
<dbReference type="InterPro" id="IPR037027">
    <property type="entry name" value="YqgF/RNaseH-like_dom_sf"/>
</dbReference>
<dbReference type="Pfam" id="PF22706">
    <property type="entry name" value="Tex_central_region"/>
    <property type="match status" value="1"/>
</dbReference>
<dbReference type="InterPro" id="IPR018974">
    <property type="entry name" value="Tex-like_N"/>
</dbReference>